<evidence type="ECO:0000256" key="1">
    <source>
        <dbReference type="SAM" id="SignalP"/>
    </source>
</evidence>
<gene>
    <name evidence="2" type="primary">prss16</name>
    <name evidence="2" type="ORF">Q8F55_008435</name>
</gene>
<accession>A0ABR3PR00</accession>
<name>A0ABR3PR00_9TREE</name>
<evidence type="ECO:0000313" key="2">
    <source>
        <dbReference type="EMBL" id="KAL1404825.1"/>
    </source>
</evidence>
<dbReference type="GO" id="GO:0006508">
    <property type="term" value="P:proteolysis"/>
    <property type="evidence" value="ECO:0007669"/>
    <property type="project" value="UniProtKB-KW"/>
</dbReference>
<dbReference type="InterPro" id="IPR029058">
    <property type="entry name" value="AB_hydrolase_fold"/>
</dbReference>
<proteinExistence type="predicted"/>
<protein>
    <submittedName>
        <fullName evidence="2">Thymus-specific serine protease</fullName>
    </submittedName>
</protein>
<keyword evidence="3" id="KW-1185">Reference proteome</keyword>
<dbReference type="GeneID" id="95989478"/>
<feature type="chain" id="PRO_5047129090" evidence="1">
    <location>
        <begin position="19"/>
        <end position="157"/>
    </location>
</feature>
<dbReference type="RefSeq" id="XP_069204769.1">
    <property type="nucleotide sequence ID" value="XM_069356832.1"/>
</dbReference>
<keyword evidence="1" id="KW-0732">Signal</keyword>
<comment type="caution">
    <text evidence="2">The sequence shown here is derived from an EMBL/GenBank/DDBJ whole genome shotgun (WGS) entry which is preliminary data.</text>
</comment>
<dbReference type="Gene3D" id="3.40.50.1820">
    <property type="entry name" value="alpha/beta hydrolase"/>
    <property type="match status" value="1"/>
</dbReference>
<sequence length="157" mass="17148">MIKSLLLSALLGAIGAHALVDPDISRQLIGSSAGGSRGANIKIWQGVNDGELKYNATVPLGFGGGLQIPKRDAEHQLERRAKLEWNTTLAPGTLTDHPPSLNEDYPNVHCFPQPVSHLDPSAPKRQFCQRYWVNADYYKPGGPIYLFDPGEQAADFL</sequence>
<keyword evidence="2" id="KW-0378">Hydrolase</keyword>
<organism evidence="2 3">
    <name type="scientific">Vanrija albida</name>
    <dbReference type="NCBI Taxonomy" id="181172"/>
    <lineage>
        <taxon>Eukaryota</taxon>
        <taxon>Fungi</taxon>
        <taxon>Dikarya</taxon>
        <taxon>Basidiomycota</taxon>
        <taxon>Agaricomycotina</taxon>
        <taxon>Tremellomycetes</taxon>
        <taxon>Trichosporonales</taxon>
        <taxon>Trichosporonaceae</taxon>
        <taxon>Vanrija</taxon>
    </lineage>
</organism>
<dbReference type="EMBL" id="JBBXJM010000007">
    <property type="protein sequence ID" value="KAL1404825.1"/>
    <property type="molecule type" value="Genomic_DNA"/>
</dbReference>
<feature type="signal peptide" evidence="1">
    <location>
        <begin position="1"/>
        <end position="18"/>
    </location>
</feature>
<dbReference type="GO" id="GO:0008233">
    <property type="term" value="F:peptidase activity"/>
    <property type="evidence" value="ECO:0007669"/>
    <property type="project" value="UniProtKB-KW"/>
</dbReference>
<evidence type="ECO:0000313" key="3">
    <source>
        <dbReference type="Proteomes" id="UP001565368"/>
    </source>
</evidence>
<reference evidence="2 3" key="1">
    <citation type="submission" date="2023-08" db="EMBL/GenBank/DDBJ databases">
        <title>Annotated Genome Sequence of Vanrija albida AlHP1.</title>
        <authorList>
            <person name="Herzog R."/>
        </authorList>
    </citation>
    <scope>NUCLEOTIDE SEQUENCE [LARGE SCALE GENOMIC DNA]</scope>
    <source>
        <strain evidence="2 3">AlHP1</strain>
    </source>
</reference>
<dbReference type="Proteomes" id="UP001565368">
    <property type="component" value="Unassembled WGS sequence"/>
</dbReference>
<keyword evidence="2" id="KW-0645">Protease</keyword>